<evidence type="ECO:0000313" key="7">
    <source>
        <dbReference type="Proteomes" id="UP000321181"/>
    </source>
</evidence>
<dbReference type="InterPro" id="IPR036249">
    <property type="entry name" value="Thioredoxin-like_sf"/>
</dbReference>
<sequence>MTLHDSTLTTIRGDQVSLADYRDTVTLIVNTASRCGLTPQYAQLEDLQRTYGPRGFAVLGFPSDDFQQELGTREEIETFCSTTYGVTFPMFDKVAVNGAARHPLFDELTRVPDADGEAGDVRWNFEKFLVTPDGAVHRFRSGVEPRDPQIVDLIEASLPQRPS</sequence>
<protein>
    <recommendedName>
        <fullName evidence="5">Glutathione peroxidase</fullName>
    </recommendedName>
</protein>
<name>A0A512DEW4_9CELL</name>
<comment type="similarity">
    <text evidence="1 5">Belongs to the glutathione peroxidase family.</text>
</comment>
<dbReference type="AlphaFoldDB" id="A0A512DEW4"/>
<dbReference type="RefSeq" id="WP_146904960.1">
    <property type="nucleotide sequence ID" value="NZ_BAAARM010000004.1"/>
</dbReference>
<dbReference type="GO" id="GO:0034599">
    <property type="term" value="P:cellular response to oxidative stress"/>
    <property type="evidence" value="ECO:0007669"/>
    <property type="project" value="TreeGrafter"/>
</dbReference>
<accession>A0A512DEW4</accession>
<evidence type="ECO:0000256" key="2">
    <source>
        <dbReference type="ARBA" id="ARBA00022559"/>
    </source>
</evidence>
<keyword evidence="2 5" id="KW-0575">Peroxidase</keyword>
<dbReference type="Proteomes" id="UP000321181">
    <property type="component" value="Unassembled WGS sequence"/>
</dbReference>
<dbReference type="InterPro" id="IPR000889">
    <property type="entry name" value="Glutathione_peroxidase"/>
</dbReference>
<dbReference type="SUPFAM" id="SSF52833">
    <property type="entry name" value="Thioredoxin-like"/>
    <property type="match status" value="1"/>
</dbReference>
<dbReference type="PIRSF" id="PIRSF000303">
    <property type="entry name" value="Glutathion_perox"/>
    <property type="match status" value="1"/>
</dbReference>
<dbReference type="Gene3D" id="3.40.30.10">
    <property type="entry name" value="Glutaredoxin"/>
    <property type="match status" value="1"/>
</dbReference>
<dbReference type="CDD" id="cd00340">
    <property type="entry name" value="GSH_Peroxidase"/>
    <property type="match status" value="1"/>
</dbReference>
<dbReference type="Pfam" id="PF00255">
    <property type="entry name" value="GSHPx"/>
    <property type="match status" value="1"/>
</dbReference>
<keyword evidence="7" id="KW-1185">Reference proteome</keyword>
<evidence type="ECO:0000256" key="1">
    <source>
        <dbReference type="ARBA" id="ARBA00006926"/>
    </source>
</evidence>
<keyword evidence="3 5" id="KW-0560">Oxidoreductase</keyword>
<evidence type="ECO:0000256" key="3">
    <source>
        <dbReference type="ARBA" id="ARBA00023002"/>
    </source>
</evidence>
<organism evidence="6 7">
    <name type="scientific">Cellulomonas aerilata</name>
    <dbReference type="NCBI Taxonomy" id="515326"/>
    <lineage>
        <taxon>Bacteria</taxon>
        <taxon>Bacillati</taxon>
        <taxon>Actinomycetota</taxon>
        <taxon>Actinomycetes</taxon>
        <taxon>Micrococcales</taxon>
        <taxon>Cellulomonadaceae</taxon>
        <taxon>Cellulomonas</taxon>
    </lineage>
</organism>
<dbReference type="PRINTS" id="PR01011">
    <property type="entry name" value="GLUTPROXDASE"/>
</dbReference>
<dbReference type="PROSITE" id="PS51355">
    <property type="entry name" value="GLUTATHIONE_PEROXID_3"/>
    <property type="match status" value="1"/>
</dbReference>
<dbReference type="GO" id="GO:0004601">
    <property type="term" value="F:peroxidase activity"/>
    <property type="evidence" value="ECO:0007669"/>
    <property type="project" value="UniProtKB-KW"/>
</dbReference>
<feature type="active site" evidence="4">
    <location>
        <position position="35"/>
    </location>
</feature>
<evidence type="ECO:0000313" key="6">
    <source>
        <dbReference type="EMBL" id="GEO34780.1"/>
    </source>
</evidence>
<dbReference type="PANTHER" id="PTHR11592">
    <property type="entry name" value="GLUTATHIONE PEROXIDASE"/>
    <property type="match status" value="1"/>
</dbReference>
<evidence type="ECO:0000256" key="5">
    <source>
        <dbReference type="RuleBase" id="RU000499"/>
    </source>
</evidence>
<comment type="caution">
    <text evidence="6">The sequence shown here is derived from an EMBL/GenBank/DDBJ whole genome shotgun (WGS) entry which is preliminary data.</text>
</comment>
<gene>
    <name evidence="6" type="ORF">CAE01nite_25050</name>
</gene>
<reference evidence="6 7" key="1">
    <citation type="submission" date="2019-07" db="EMBL/GenBank/DDBJ databases">
        <title>Whole genome shotgun sequence of Cellulomonas aerilata NBRC 106308.</title>
        <authorList>
            <person name="Hosoyama A."/>
            <person name="Uohara A."/>
            <person name="Ohji S."/>
            <person name="Ichikawa N."/>
        </authorList>
    </citation>
    <scope>NUCLEOTIDE SEQUENCE [LARGE SCALE GENOMIC DNA]</scope>
    <source>
        <strain evidence="6 7">NBRC 106308</strain>
    </source>
</reference>
<proteinExistence type="inferred from homology"/>
<dbReference type="EMBL" id="BJYY01000015">
    <property type="protein sequence ID" value="GEO34780.1"/>
    <property type="molecule type" value="Genomic_DNA"/>
</dbReference>
<dbReference type="OrthoDB" id="9785502at2"/>
<evidence type="ECO:0000256" key="4">
    <source>
        <dbReference type="PIRSR" id="PIRSR000303-1"/>
    </source>
</evidence>
<dbReference type="PANTHER" id="PTHR11592:SF40">
    <property type="entry name" value="THIOREDOXIN_GLUTATHIONE PEROXIDASE BTUE"/>
    <property type="match status" value="1"/>
</dbReference>